<evidence type="ECO:0000313" key="6">
    <source>
        <dbReference type="Proteomes" id="UP000618931"/>
    </source>
</evidence>
<dbReference type="PANTHER" id="PTHR43280">
    <property type="entry name" value="ARAC-FAMILY TRANSCRIPTIONAL REGULATOR"/>
    <property type="match status" value="1"/>
</dbReference>
<dbReference type="PROSITE" id="PS01124">
    <property type="entry name" value="HTH_ARAC_FAMILY_2"/>
    <property type="match status" value="1"/>
</dbReference>
<protein>
    <submittedName>
        <fullName evidence="5">Helix-turn-helix transcriptional regulator</fullName>
    </submittedName>
</protein>
<dbReference type="EMBL" id="JADQDM010000026">
    <property type="protein sequence ID" value="MBF9224264.1"/>
    <property type="molecule type" value="Genomic_DNA"/>
</dbReference>
<keyword evidence="3" id="KW-0804">Transcription</keyword>
<reference evidence="5 6" key="1">
    <citation type="submission" date="2020-11" db="EMBL/GenBank/DDBJ databases">
        <authorList>
            <person name="Kim M.K."/>
        </authorList>
    </citation>
    <scope>NUCLEOTIDE SEQUENCE [LARGE SCALE GENOMIC DNA]</scope>
    <source>
        <strain evidence="5 6">BT662</strain>
    </source>
</reference>
<evidence type="ECO:0000313" key="5">
    <source>
        <dbReference type="EMBL" id="MBF9224264.1"/>
    </source>
</evidence>
<comment type="caution">
    <text evidence="5">The sequence shown here is derived from an EMBL/GenBank/DDBJ whole genome shotgun (WGS) entry which is preliminary data.</text>
</comment>
<dbReference type="Pfam" id="PF12833">
    <property type="entry name" value="HTH_18"/>
    <property type="match status" value="1"/>
</dbReference>
<evidence type="ECO:0000256" key="3">
    <source>
        <dbReference type="ARBA" id="ARBA00023163"/>
    </source>
</evidence>
<keyword evidence="2" id="KW-0238">DNA-binding</keyword>
<keyword evidence="6" id="KW-1185">Reference proteome</keyword>
<name>A0ABS0ICS2_9BACT</name>
<keyword evidence="1" id="KW-0805">Transcription regulation</keyword>
<dbReference type="SMART" id="SM00342">
    <property type="entry name" value="HTH_ARAC"/>
    <property type="match status" value="1"/>
</dbReference>
<dbReference type="PANTHER" id="PTHR43280:SF28">
    <property type="entry name" value="HTH-TYPE TRANSCRIPTIONAL ACTIVATOR RHAS"/>
    <property type="match status" value="1"/>
</dbReference>
<accession>A0ABS0ICS2</accession>
<evidence type="ECO:0000259" key="4">
    <source>
        <dbReference type="PROSITE" id="PS01124"/>
    </source>
</evidence>
<proteinExistence type="predicted"/>
<dbReference type="SUPFAM" id="SSF46689">
    <property type="entry name" value="Homeodomain-like"/>
    <property type="match status" value="2"/>
</dbReference>
<dbReference type="InterPro" id="IPR018060">
    <property type="entry name" value="HTH_AraC"/>
</dbReference>
<evidence type="ECO:0000256" key="2">
    <source>
        <dbReference type="ARBA" id="ARBA00023125"/>
    </source>
</evidence>
<dbReference type="Proteomes" id="UP000618931">
    <property type="component" value="Unassembled WGS sequence"/>
</dbReference>
<dbReference type="InterPro" id="IPR009057">
    <property type="entry name" value="Homeodomain-like_sf"/>
</dbReference>
<gene>
    <name evidence="5" type="ORF">I2H31_24390</name>
</gene>
<evidence type="ECO:0000256" key="1">
    <source>
        <dbReference type="ARBA" id="ARBA00023015"/>
    </source>
</evidence>
<organism evidence="5 6">
    <name type="scientific">Hymenobacter ruricola</name>
    <dbReference type="NCBI Taxonomy" id="2791023"/>
    <lineage>
        <taxon>Bacteria</taxon>
        <taxon>Pseudomonadati</taxon>
        <taxon>Bacteroidota</taxon>
        <taxon>Cytophagia</taxon>
        <taxon>Cytophagales</taxon>
        <taxon>Hymenobacteraceae</taxon>
        <taxon>Hymenobacter</taxon>
    </lineage>
</organism>
<dbReference type="PROSITE" id="PS00041">
    <property type="entry name" value="HTH_ARAC_FAMILY_1"/>
    <property type="match status" value="1"/>
</dbReference>
<dbReference type="InterPro" id="IPR018062">
    <property type="entry name" value="HTH_AraC-typ_CS"/>
</dbReference>
<dbReference type="RefSeq" id="WP_196295683.1">
    <property type="nucleotide sequence ID" value="NZ_JADQDM010000026.1"/>
</dbReference>
<sequence length="134" mass="15395">MTYYQQQLQQLQARLYPQPEVGDRLRRARHLIDRQFADPLDLGQLAAAACYSRFHFLRQFKRYYGCTPHEYLRTVRLAHARRALLAGQSVRDVCFAAGFDSVSSFSGLFREWAGCSPAAFRQRRAKSNFGEAGS</sequence>
<dbReference type="Gene3D" id="1.10.10.60">
    <property type="entry name" value="Homeodomain-like"/>
    <property type="match status" value="2"/>
</dbReference>
<feature type="domain" description="HTH araC/xylS-type" evidence="4">
    <location>
        <begin position="26"/>
        <end position="123"/>
    </location>
</feature>